<organism evidence="20 21">
    <name type="scientific">Leuconostoc suionicum</name>
    <dbReference type="NCBI Taxonomy" id="1511761"/>
    <lineage>
        <taxon>Bacteria</taxon>
        <taxon>Bacillati</taxon>
        <taxon>Bacillota</taxon>
        <taxon>Bacilli</taxon>
        <taxon>Lactobacillales</taxon>
        <taxon>Lactobacillaceae</taxon>
        <taxon>Leuconostoc</taxon>
    </lineage>
</organism>
<dbReference type="GO" id="GO:0005525">
    <property type="term" value="F:GTP binding"/>
    <property type="evidence" value="ECO:0007669"/>
    <property type="project" value="UniProtKB-KW"/>
</dbReference>
<dbReference type="InterPro" id="IPR041069">
    <property type="entry name" value="FeoB_Cyto"/>
</dbReference>
<feature type="binding site" evidence="15">
    <location>
        <begin position="36"/>
        <end position="40"/>
    </location>
    <ligand>
        <name>GTP</name>
        <dbReference type="ChEBI" id="CHEBI:37565"/>
        <label>1</label>
    </ligand>
</feature>
<dbReference type="Pfam" id="PF02421">
    <property type="entry name" value="FeoB_N"/>
    <property type="match status" value="1"/>
</dbReference>
<evidence type="ECO:0000256" key="1">
    <source>
        <dbReference type="ARBA" id="ARBA00003926"/>
    </source>
</evidence>
<feature type="transmembrane region" description="Helical" evidence="17">
    <location>
        <begin position="397"/>
        <end position="414"/>
    </location>
</feature>
<keyword evidence="4" id="KW-1003">Cell membrane</keyword>
<keyword evidence="7 17" id="KW-0812">Transmembrane</keyword>
<evidence type="ECO:0000313" key="19">
    <source>
        <dbReference type="EMBL" id="SPD94771.1"/>
    </source>
</evidence>
<evidence type="ECO:0000256" key="8">
    <source>
        <dbReference type="ARBA" id="ARBA00022741"/>
    </source>
</evidence>
<evidence type="ECO:0000256" key="15">
    <source>
        <dbReference type="PIRSR" id="PIRSR603373-1"/>
    </source>
</evidence>
<evidence type="ECO:0000313" key="21">
    <source>
        <dbReference type="Proteomes" id="UP000237923"/>
    </source>
</evidence>
<dbReference type="AlphaFoldDB" id="A0A2N9KG70"/>
<evidence type="ECO:0000256" key="14">
    <source>
        <dbReference type="NCBIfam" id="TIGR00437"/>
    </source>
</evidence>
<feature type="transmembrane region" description="Helical" evidence="17">
    <location>
        <begin position="279"/>
        <end position="300"/>
    </location>
</feature>
<name>A0A2N9KG70_9LACO</name>
<keyword evidence="11" id="KW-0406">Ion transport</keyword>
<feature type="transmembrane region" description="Helical" evidence="17">
    <location>
        <begin position="426"/>
        <end position="449"/>
    </location>
</feature>
<keyword evidence="3 17" id="KW-0813">Transport</keyword>
<feature type="binding site" evidence="16">
    <location>
        <position position="22"/>
    </location>
    <ligand>
        <name>Mg(2+)</name>
        <dbReference type="ChEBI" id="CHEBI:18420"/>
        <label>1</label>
    </ligand>
</feature>
<dbReference type="NCBIfam" id="TIGR00437">
    <property type="entry name" value="feoB"/>
    <property type="match status" value="1"/>
</dbReference>
<evidence type="ECO:0000256" key="2">
    <source>
        <dbReference type="ARBA" id="ARBA00004429"/>
    </source>
</evidence>
<feature type="transmembrane region" description="Helical" evidence="17">
    <location>
        <begin position="455"/>
        <end position="475"/>
    </location>
</feature>
<dbReference type="Pfam" id="PF17910">
    <property type="entry name" value="FeoB_Cyto"/>
    <property type="match status" value="1"/>
</dbReference>
<evidence type="ECO:0000256" key="11">
    <source>
        <dbReference type="ARBA" id="ARBA00023065"/>
    </source>
</evidence>
<evidence type="ECO:0000256" key="13">
    <source>
        <dbReference type="ARBA" id="ARBA00023136"/>
    </source>
</evidence>
<gene>
    <name evidence="20" type="primary">feoB</name>
    <name evidence="19" type="ORF">LES8486_01906</name>
    <name evidence="20" type="ORF">LES9216_01906</name>
</gene>
<dbReference type="Gene3D" id="3.40.50.300">
    <property type="entry name" value="P-loop containing nucleotide triphosphate hydrolases"/>
    <property type="match status" value="1"/>
</dbReference>
<keyword evidence="12 15" id="KW-0342">GTP-binding</keyword>
<dbReference type="Proteomes" id="UP000237923">
    <property type="component" value="Unassembled WGS sequence"/>
</dbReference>
<dbReference type="Pfam" id="PF07670">
    <property type="entry name" value="Gate"/>
    <property type="match status" value="2"/>
</dbReference>
<keyword evidence="13 17" id="KW-0472">Membrane</keyword>
<evidence type="ECO:0000313" key="22">
    <source>
        <dbReference type="Proteomes" id="UP000239237"/>
    </source>
</evidence>
<keyword evidence="5 17" id="KW-0410">Iron transport</keyword>
<comment type="function">
    <text evidence="1 17">Probable transporter of a GTP-driven Fe(2+) uptake system.</text>
</comment>
<evidence type="ECO:0000256" key="5">
    <source>
        <dbReference type="ARBA" id="ARBA00022496"/>
    </source>
</evidence>
<dbReference type="InterPro" id="IPR006073">
    <property type="entry name" value="GTP-bd"/>
</dbReference>
<accession>A0A2N9KG70</accession>
<dbReference type="EMBL" id="OKQU01000004">
    <property type="protein sequence ID" value="SPE09714.1"/>
    <property type="molecule type" value="Genomic_DNA"/>
</dbReference>
<evidence type="ECO:0000313" key="20">
    <source>
        <dbReference type="EMBL" id="SPE09714.1"/>
    </source>
</evidence>
<keyword evidence="10 17" id="KW-0408">Iron</keyword>
<reference evidence="20 21" key="1">
    <citation type="submission" date="2018-02" db="EMBL/GenBank/DDBJ databases">
        <authorList>
            <person name="Cohen D.B."/>
            <person name="Kent A.D."/>
        </authorList>
    </citation>
    <scope>NUCLEOTIDE SEQUENCE [LARGE SCALE GENOMIC DNA]</scope>
    <source>
        <strain evidence="20 21">CECT 9216</strain>
    </source>
</reference>
<feature type="binding site" evidence="15">
    <location>
        <begin position="56"/>
        <end position="59"/>
    </location>
    <ligand>
        <name>GTP</name>
        <dbReference type="ChEBI" id="CHEBI:37565"/>
        <label>3</label>
    </ligand>
</feature>
<keyword evidence="8 15" id="KW-0547">Nucleotide-binding</keyword>
<keyword evidence="22" id="KW-1185">Reference proteome</keyword>
<dbReference type="GO" id="GO:0005886">
    <property type="term" value="C:plasma membrane"/>
    <property type="evidence" value="ECO:0007669"/>
    <property type="project" value="UniProtKB-SubCell"/>
</dbReference>
<dbReference type="InterPro" id="IPR050860">
    <property type="entry name" value="FeoB_GTPase"/>
</dbReference>
<dbReference type="PROSITE" id="PS51711">
    <property type="entry name" value="G_FEOB"/>
    <property type="match status" value="1"/>
</dbReference>
<dbReference type="Proteomes" id="UP000239237">
    <property type="component" value="Unassembled WGS sequence"/>
</dbReference>
<dbReference type="InterPro" id="IPR011640">
    <property type="entry name" value="Fe2_transport_prot_B_C"/>
</dbReference>
<dbReference type="InterPro" id="IPR030389">
    <property type="entry name" value="G_FEOB_dom"/>
</dbReference>
<feature type="transmembrane region" description="Helical" evidence="17">
    <location>
        <begin position="320"/>
        <end position="338"/>
    </location>
</feature>
<keyword evidence="16" id="KW-0479">Metal-binding</keyword>
<protein>
    <recommendedName>
        <fullName evidence="14 17">Ferrous iron transport protein B</fullName>
    </recommendedName>
</protein>
<evidence type="ECO:0000256" key="12">
    <source>
        <dbReference type="ARBA" id="ARBA00023134"/>
    </source>
</evidence>
<dbReference type="CDD" id="cd01879">
    <property type="entry name" value="FeoB"/>
    <property type="match status" value="1"/>
</dbReference>
<feature type="binding site" evidence="15">
    <location>
        <begin position="11"/>
        <end position="18"/>
    </location>
    <ligand>
        <name>GTP</name>
        <dbReference type="ChEBI" id="CHEBI:37565"/>
        <label>1</label>
    </ligand>
</feature>
<evidence type="ECO:0000256" key="4">
    <source>
        <dbReference type="ARBA" id="ARBA00022475"/>
    </source>
</evidence>
<evidence type="ECO:0000256" key="7">
    <source>
        <dbReference type="ARBA" id="ARBA00022692"/>
    </source>
</evidence>
<evidence type="ECO:0000256" key="17">
    <source>
        <dbReference type="RuleBase" id="RU362098"/>
    </source>
</evidence>
<feature type="transmembrane region" description="Helical" evidence="17">
    <location>
        <begin position="350"/>
        <end position="370"/>
    </location>
</feature>
<evidence type="ECO:0000256" key="10">
    <source>
        <dbReference type="ARBA" id="ARBA00023004"/>
    </source>
</evidence>
<sequence>MNKQCTVALAGNPNSGKTTLFNLLTGSHQHIGNWPGVTVEKKSGRLKNNPDIIIQDLPGTYSLSAYSPEEVITRNFLINDKPEQIINVLDATNIERNLYFSLQLMETGLPIILALNMLDLLVKQRQYRIDTKKLSYLLNVPVVSISALKKKNINPLTRQVIANTDQPKTYPHPVYDKRLESALSMIEEQIANIIEADQLRWYAIKLFERDEAVGHLKLTAQQQTEIDNIIDTAEKLFNDDSDSIVVNARYDYIERIINMCVVRTSDFSMSMSDRVDMVVTNRILALPIFIFVMWIVYFLSIQTIGTIGSDWVNDVLFGDFIPNSANAILTYLHVSVWLKSLIIDGIINGIGSVLGFLPQIMMLFLCLSILEDCGYMARIAFVMDRIFHRFNLSGKSFIPMLISTGCGVPGIMSTRTIESKSDRRMTIMLTTFMPCSAKLTVIALVSGTFFPENSWVAPTSYFISILTVVGSGIFLKKTKLFSEPPTPFVMELPAYHLPSIGNVSHSVWIKAHAFIKKAGTIIFASCVAIWFLSNFNFQFQMVEQNDSILRDIGMVIAPIFAPLGFGDWHATVAVIAGLIAKENCVSTLNITFGSSSTASFMSTLRQTYSPMAGYSFLVFNLLCAPCFAAIGAMYKEFGDALWTWRAVIYQTVVAYMCALSIFQVSEIIQGNVSVYFVTLSFIAIGLMLYGIFIKRERPQQLELY</sequence>
<dbReference type="GO" id="GO:0046872">
    <property type="term" value="F:metal ion binding"/>
    <property type="evidence" value="ECO:0007669"/>
    <property type="project" value="UniProtKB-KW"/>
</dbReference>
<dbReference type="RefSeq" id="WP_105299865.1">
    <property type="nucleotide sequence ID" value="NZ_CAURUR010000001.1"/>
</dbReference>
<evidence type="ECO:0000256" key="3">
    <source>
        <dbReference type="ARBA" id="ARBA00022448"/>
    </source>
</evidence>
<dbReference type="InterPro" id="IPR027417">
    <property type="entry name" value="P-loop_NTPase"/>
</dbReference>
<comment type="subcellular location">
    <subcellularLocation>
        <location evidence="2">Cell inner membrane</location>
        <topology evidence="2">Multi-pass membrane protein</topology>
    </subcellularLocation>
    <subcellularLocation>
        <location evidence="17">Cell membrane</location>
        <topology evidence="17">Multi-pass membrane protein</topology>
    </subcellularLocation>
</comment>
<keyword evidence="6" id="KW-0997">Cell inner membrane</keyword>
<keyword evidence="16" id="KW-0460">Magnesium</keyword>
<evidence type="ECO:0000256" key="6">
    <source>
        <dbReference type="ARBA" id="ARBA00022519"/>
    </source>
</evidence>
<feature type="binding site" evidence="16">
    <location>
        <position position="26"/>
    </location>
    <ligand>
        <name>Mg(2+)</name>
        <dbReference type="ChEBI" id="CHEBI:18420"/>
        <label>2</label>
    </ligand>
</feature>
<feature type="transmembrane region" description="Helical" evidence="17">
    <location>
        <begin position="611"/>
        <end position="634"/>
    </location>
</feature>
<dbReference type="SUPFAM" id="SSF52540">
    <property type="entry name" value="P-loop containing nucleoside triphosphate hydrolases"/>
    <property type="match status" value="1"/>
</dbReference>
<dbReference type="PANTHER" id="PTHR43185">
    <property type="entry name" value="FERROUS IRON TRANSPORT PROTEIN B"/>
    <property type="match status" value="1"/>
</dbReference>
<dbReference type="PRINTS" id="PR00326">
    <property type="entry name" value="GTP1OBG"/>
</dbReference>
<feature type="transmembrane region" description="Helical" evidence="17">
    <location>
        <begin position="674"/>
        <end position="693"/>
    </location>
</feature>
<dbReference type="FunFam" id="3.40.50.300:FF:000426">
    <property type="entry name" value="Ferrous iron transport protein B"/>
    <property type="match status" value="1"/>
</dbReference>
<dbReference type="EMBL" id="OKQR01000005">
    <property type="protein sequence ID" value="SPD94771.1"/>
    <property type="molecule type" value="Genomic_DNA"/>
</dbReference>
<reference evidence="19 22" key="2">
    <citation type="submission" date="2018-02" db="EMBL/GenBank/DDBJ databases">
        <authorList>
            <person name="Rodrigo-Torres L."/>
            <person name="Arahal R. D."/>
            <person name="Lucena T."/>
        </authorList>
    </citation>
    <scope>NUCLEOTIDE SEQUENCE [LARGE SCALE GENOMIC DNA]</scope>
    <source>
        <strain evidence="19 22">CECT 8486</strain>
    </source>
</reference>
<evidence type="ECO:0000259" key="18">
    <source>
        <dbReference type="PROSITE" id="PS51711"/>
    </source>
</evidence>
<evidence type="ECO:0000256" key="16">
    <source>
        <dbReference type="PIRSR" id="PIRSR603373-2"/>
    </source>
</evidence>
<proteinExistence type="inferred from homology"/>
<dbReference type="Gene3D" id="1.10.287.1770">
    <property type="match status" value="1"/>
</dbReference>
<feature type="binding site" evidence="16">
    <location>
        <position position="25"/>
    </location>
    <ligand>
        <name>Mg(2+)</name>
        <dbReference type="ChEBI" id="CHEBI:18420"/>
        <label>2</label>
    </ligand>
</feature>
<feature type="domain" description="FeoB-type G" evidence="18">
    <location>
        <begin position="4"/>
        <end position="166"/>
    </location>
</feature>
<dbReference type="GO" id="GO:0015093">
    <property type="term" value="F:ferrous iron transmembrane transporter activity"/>
    <property type="evidence" value="ECO:0007669"/>
    <property type="project" value="UniProtKB-UniRule"/>
</dbReference>
<dbReference type="InterPro" id="IPR011642">
    <property type="entry name" value="Gate_dom"/>
</dbReference>
<comment type="similarity">
    <text evidence="17">Belongs to the TRAFAC class TrmE-Era-EngA-EngB-Septin-like GTPase superfamily. FeoB GTPase (TC 9.A.8) family.</text>
</comment>
<feature type="transmembrane region" description="Helical" evidence="17">
    <location>
        <begin position="514"/>
        <end position="532"/>
    </location>
</feature>
<dbReference type="InterPro" id="IPR003373">
    <property type="entry name" value="Fe2_transport_prot-B"/>
</dbReference>
<feature type="binding site" evidence="15">
    <location>
        <begin position="116"/>
        <end position="119"/>
    </location>
    <ligand>
        <name>GTP</name>
        <dbReference type="ChEBI" id="CHEBI:37565"/>
        <label>4</label>
    </ligand>
</feature>
<dbReference type="PANTHER" id="PTHR43185:SF1">
    <property type="entry name" value="FE(2+) TRANSPORTER FEOB"/>
    <property type="match status" value="1"/>
</dbReference>
<keyword evidence="9 17" id="KW-1133">Transmembrane helix</keyword>
<evidence type="ECO:0000256" key="9">
    <source>
        <dbReference type="ARBA" id="ARBA00022989"/>
    </source>
</evidence>
<dbReference type="Pfam" id="PF07664">
    <property type="entry name" value="FeoB_C"/>
    <property type="match status" value="1"/>
</dbReference>
<feature type="transmembrane region" description="Helical" evidence="17">
    <location>
        <begin position="646"/>
        <end position="668"/>
    </location>
</feature>